<comment type="similarity">
    <text evidence="1 4">Belongs to the prolyl-tRNA editing family. YbaK/EbsC subfamily.</text>
</comment>
<evidence type="ECO:0000259" key="5">
    <source>
        <dbReference type="Pfam" id="PF04073"/>
    </source>
</evidence>
<proteinExistence type="inferred from homology"/>
<dbReference type="CDD" id="cd00002">
    <property type="entry name" value="YbaK_deacylase"/>
    <property type="match status" value="1"/>
</dbReference>
<dbReference type="SUPFAM" id="SSF55826">
    <property type="entry name" value="YbaK/ProRS associated domain"/>
    <property type="match status" value="1"/>
</dbReference>
<keyword evidence="3 4" id="KW-0456">Lyase</keyword>
<dbReference type="InterPro" id="IPR036754">
    <property type="entry name" value="YbaK/aa-tRNA-synt-asso_dom_sf"/>
</dbReference>
<keyword evidence="2 4" id="KW-0648">Protein biosynthesis</keyword>
<evidence type="ECO:0000256" key="1">
    <source>
        <dbReference type="ARBA" id="ARBA00009798"/>
    </source>
</evidence>
<keyword evidence="7" id="KW-1185">Reference proteome</keyword>
<reference evidence="6" key="1">
    <citation type="submission" date="2020-06" db="EMBL/GenBank/DDBJ databases">
        <title>Analysis procedures for assessing recovery of high quality, complete, closed genomes from Nanopore long read metagenome sequencing.</title>
        <authorList>
            <person name="Bessarab I."/>
            <person name="Arumugam K."/>
            <person name="Haryono M."/>
            <person name="Liu X."/>
            <person name="Roy S."/>
            <person name="Zuniga-Montanez R.E."/>
            <person name="Qiu G."/>
            <person name="Drautz-Moses D.I."/>
            <person name="Law Y.Y."/>
            <person name="Wuertz S."/>
            <person name="Lauro F.M."/>
            <person name="Huson D.H."/>
            <person name="Williams R.B."/>
        </authorList>
    </citation>
    <scope>NUCLEOTIDE SEQUENCE [LARGE SCALE GENOMIC DNA]</scope>
    <source>
        <strain evidence="6">SSD2</strain>
    </source>
</reference>
<name>A0A7L6AQ69_9GAMM</name>
<sequence>MTPAIQQAKRAKIPFHVHEYAHDPRTEAYGLEAAQALGLDPAQVFKTLLVTLNGDRKKLAVGIVPVELFLNLKQMAAALGVKTVDMANPKDAERSTGYIVGASALLGKRLLPTVLDDSALQFANIFVSGGRRGLDIELAPADLLALCNGVAAPIARER</sequence>
<dbReference type="GO" id="GO:0016829">
    <property type="term" value="F:lyase activity"/>
    <property type="evidence" value="ECO:0007669"/>
    <property type="project" value="UniProtKB-KW"/>
</dbReference>
<evidence type="ECO:0000256" key="3">
    <source>
        <dbReference type="ARBA" id="ARBA00023239"/>
    </source>
</evidence>
<dbReference type="Gene3D" id="3.90.960.10">
    <property type="entry name" value="YbaK/aminoacyl-tRNA synthetase-associated domain"/>
    <property type="match status" value="1"/>
</dbReference>
<evidence type="ECO:0000313" key="7">
    <source>
        <dbReference type="Proteomes" id="UP000510621"/>
    </source>
</evidence>
<protein>
    <recommendedName>
        <fullName evidence="4">Cys-tRNA(Pro)/Cys-tRNA(Cys) deacylase</fullName>
        <ecNumber evidence="4">4.2.-.-</ecNumber>
    </recommendedName>
</protein>
<dbReference type="EMBL" id="CP059265">
    <property type="protein sequence ID" value="QLQ31214.1"/>
    <property type="molecule type" value="Genomic_DNA"/>
</dbReference>
<gene>
    <name evidence="6" type="primary">ybaK</name>
    <name evidence="6" type="ORF">HZT40_05885</name>
</gene>
<dbReference type="KEGG" id="this:HZT40_05885"/>
<accession>A0A7L6AQ69</accession>
<dbReference type="PIRSF" id="PIRSF006181">
    <property type="entry name" value="EbsC_YbaK"/>
    <property type="match status" value="1"/>
</dbReference>
<dbReference type="PANTHER" id="PTHR30411:SF0">
    <property type="entry name" value="CYS-TRNA(PRO)_CYS-TRNA(CYS) DEACYLASE YBAK"/>
    <property type="match status" value="1"/>
</dbReference>
<evidence type="ECO:0000313" key="6">
    <source>
        <dbReference type="EMBL" id="QLQ31214.1"/>
    </source>
</evidence>
<organism evidence="6 7">
    <name type="scientific">Candidatus Thiothrix singaporensis</name>
    <dbReference type="NCBI Taxonomy" id="2799669"/>
    <lineage>
        <taxon>Bacteria</taxon>
        <taxon>Pseudomonadati</taxon>
        <taxon>Pseudomonadota</taxon>
        <taxon>Gammaproteobacteria</taxon>
        <taxon>Thiotrichales</taxon>
        <taxon>Thiotrichaceae</taxon>
        <taxon>Thiothrix</taxon>
    </lineage>
</organism>
<dbReference type="GO" id="GO:0006412">
    <property type="term" value="P:translation"/>
    <property type="evidence" value="ECO:0007669"/>
    <property type="project" value="UniProtKB-KW"/>
</dbReference>
<feature type="domain" description="YbaK/aminoacyl-tRNA synthetase-associated" evidence="5">
    <location>
        <begin position="32"/>
        <end position="145"/>
    </location>
</feature>
<evidence type="ECO:0000256" key="4">
    <source>
        <dbReference type="PIRNR" id="PIRNR006181"/>
    </source>
</evidence>
<dbReference type="EC" id="4.2.-.-" evidence="4"/>
<dbReference type="AlphaFoldDB" id="A0A7L6AQ69"/>
<dbReference type="InterPro" id="IPR007214">
    <property type="entry name" value="YbaK/aa-tRNA-synth-assoc-dom"/>
</dbReference>
<dbReference type="Proteomes" id="UP000510621">
    <property type="component" value="Chromosome"/>
</dbReference>
<dbReference type="GO" id="GO:0002161">
    <property type="term" value="F:aminoacyl-tRNA deacylase activity"/>
    <property type="evidence" value="ECO:0007669"/>
    <property type="project" value="InterPro"/>
</dbReference>
<dbReference type="NCBIfam" id="TIGR00011">
    <property type="entry name" value="YbaK_EbsC"/>
    <property type="match status" value="1"/>
</dbReference>
<dbReference type="PANTHER" id="PTHR30411">
    <property type="entry name" value="CYTOPLASMIC PROTEIN"/>
    <property type="match status" value="1"/>
</dbReference>
<evidence type="ECO:0000256" key="2">
    <source>
        <dbReference type="ARBA" id="ARBA00022917"/>
    </source>
</evidence>
<dbReference type="Pfam" id="PF04073">
    <property type="entry name" value="tRNA_edit"/>
    <property type="match status" value="1"/>
</dbReference>
<dbReference type="InterPro" id="IPR004369">
    <property type="entry name" value="Prolyl-tRNA_editing_YbaK/EbsC"/>
</dbReference>